<proteinExistence type="inferred from homology"/>
<gene>
    <name evidence="17" type="ORF">BSL78_30002</name>
</gene>
<dbReference type="Gene3D" id="3.40.630.10">
    <property type="entry name" value="Zn peptidases"/>
    <property type="match status" value="2"/>
</dbReference>
<dbReference type="InterPro" id="IPR000819">
    <property type="entry name" value="Peptidase_M17_C"/>
</dbReference>
<evidence type="ECO:0000256" key="13">
    <source>
        <dbReference type="ARBA" id="ARBA00047881"/>
    </source>
</evidence>
<comment type="similarity">
    <text evidence="1">Belongs to the peptidase M17 family.</text>
</comment>
<sequence>MACHHVKVLRSRILTQFAQSSVLSGSKPSYQVKKSLPFQPCLLQSTNNIQPEQRGLILGVYEPETENDDMELSEAAEHIDISQSGRLLELLKISGGNLKAGKARVYHGIDEKYTSIAVVGLGKKSAGFNELEGLKDCKENVRTAVAAGVRALKDVNCIRVRVDPCGDAQAAAEGAFLSAFKYDELKSNSKQKPQMDLSLWINTGSNDHSHWITGRTYAKSQNFARKLMEMPANKLTPSIYGEMVSEKLVDACSSDPSKLTVRAHQQDWIERHEMGAFLSVAKGSSEPPLFLEVSYKGGASSEKPIVLVGKGITFDRSKHIQQSIWQQINVFWWNFYQAIPGDGSYEGRHGGAANVAGALWAALTLQLPVNVVGLVPLCENMPSGVANKPGDVVTAMNGKTIQNQRSLIDLATLTGAIDVALGSGATGVFSNNNNLSKALGACGVETGDRLWRMPLFHHFSKQVTESQLADLNNIGKYARSGGACTAAAFLHEFVTCPLWAHLDIAGVMQNKDEVPYLGKGMSGERLYKLDNFRVIIERFYKVGQKGISGKRDGKKNAAK</sequence>
<evidence type="ECO:0000256" key="2">
    <source>
        <dbReference type="ARBA" id="ARBA00014190"/>
    </source>
</evidence>
<comment type="catalytic activity">
    <reaction evidence="6">
        <text>an S-substituted L-cysteinylglycine + H2O = an S-substituted L-cysteine + glycine</text>
        <dbReference type="Rhea" id="RHEA:60444"/>
        <dbReference type="ChEBI" id="CHEBI:15377"/>
        <dbReference type="ChEBI" id="CHEBI:57305"/>
        <dbReference type="ChEBI" id="CHEBI:58717"/>
        <dbReference type="ChEBI" id="CHEBI:143103"/>
        <dbReference type="EC" id="3.4.13.23"/>
    </reaction>
    <physiologicalReaction direction="left-to-right" evidence="6">
        <dbReference type="Rhea" id="RHEA:60445"/>
    </physiologicalReaction>
</comment>
<feature type="domain" description="Cytosol aminopeptidase" evidence="15">
    <location>
        <begin position="349"/>
        <end position="402"/>
    </location>
</feature>
<dbReference type="Gene3D" id="3.40.220.10">
    <property type="entry name" value="Leucine Aminopeptidase, subunit E, domain 1"/>
    <property type="match status" value="1"/>
</dbReference>
<dbReference type="EMBL" id="MRZV01002705">
    <property type="protein sequence ID" value="PIK33182.1"/>
    <property type="molecule type" value="Genomic_DNA"/>
</dbReference>
<evidence type="ECO:0000256" key="9">
    <source>
        <dbReference type="ARBA" id="ARBA00030930"/>
    </source>
</evidence>
<evidence type="ECO:0000313" key="17">
    <source>
        <dbReference type="EMBL" id="PIK33182.1"/>
    </source>
</evidence>
<evidence type="ECO:0000256" key="3">
    <source>
        <dbReference type="ARBA" id="ARBA00022438"/>
    </source>
</evidence>
<dbReference type="GO" id="GO:0070006">
    <property type="term" value="F:metalloaminopeptidase activity"/>
    <property type="evidence" value="ECO:0007669"/>
    <property type="project" value="InterPro"/>
</dbReference>
<dbReference type="PANTHER" id="PTHR11963">
    <property type="entry name" value="LEUCINE AMINOPEPTIDASE-RELATED"/>
    <property type="match status" value="1"/>
</dbReference>
<dbReference type="InterPro" id="IPR011356">
    <property type="entry name" value="Leucine_aapep/pepB"/>
</dbReference>
<comment type="catalytic activity">
    <reaction evidence="13">
        <text>S-benzyl-L-cysteinylglycine + H2O = S-benzyl-L-cysteine + glycine</text>
        <dbReference type="Rhea" id="RHEA:62568"/>
        <dbReference type="ChEBI" id="CHEBI:15377"/>
        <dbReference type="ChEBI" id="CHEBI:57305"/>
        <dbReference type="ChEBI" id="CHEBI:145802"/>
        <dbReference type="ChEBI" id="CHEBI:145803"/>
    </reaction>
    <physiologicalReaction direction="left-to-right" evidence="13">
        <dbReference type="Rhea" id="RHEA:62569"/>
    </physiologicalReaction>
</comment>
<keyword evidence="3 17" id="KW-0031">Aminopeptidase</keyword>
<evidence type="ECO:0000256" key="8">
    <source>
        <dbReference type="ARBA" id="ARBA00029605"/>
    </source>
</evidence>
<dbReference type="GO" id="GO:0030145">
    <property type="term" value="F:manganese ion binding"/>
    <property type="evidence" value="ECO:0007669"/>
    <property type="project" value="InterPro"/>
</dbReference>
<dbReference type="Pfam" id="PF02789">
    <property type="entry name" value="Peptidase_M17_N"/>
    <property type="match status" value="1"/>
</dbReference>
<feature type="domain" description="Cytosol aminopeptidase" evidence="15">
    <location>
        <begin position="222"/>
        <end position="315"/>
    </location>
</feature>
<dbReference type="GO" id="GO:0006508">
    <property type="term" value="P:proteolysis"/>
    <property type="evidence" value="ECO:0007669"/>
    <property type="project" value="UniProtKB-KW"/>
</dbReference>
<keyword evidence="18" id="KW-1185">Reference proteome</keyword>
<accession>A0A2G8JBR5</accession>
<evidence type="ECO:0000256" key="1">
    <source>
        <dbReference type="ARBA" id="ARBA00009528"/>
    </source>
</evidence>
<feature type="domain" description="Peptidase M17 leucyl aminopeptidase N-terminal" evidence="16">
    <location>
        <begin position="57"/>
        <end position="188"/>
    </location>
</feature>
<dbReference type="Pfam" id="PF00883">
    <property type="entry name" value="Peptidase_M17"/>
    <property type="match status" value="3"/>
</dbReference>
<evidence type="ECO:0000256" key="4">
    <source>
        <dbReference type="ARBA" id="ARBA00022670"/>
    </source>
</evidence>
<dbReference type="OrthoDB" id="412814at2759"/>
<evidence type="ECO:0000256" key="11">
    <source>
        <dbReference type="ARBA" id="ARBA00031564"/>
    </source>
</evidence>
<dbReference type="EC" id="3.4.13.23" evidence="7"/>
<evidence type="ECO:0000256" key="10">
    <source>
        <dbReference type="ARBA" id="ARBA00030997"/>
    </source>
</evidence>
<evidence type="ECO:0000256" key="5">
    <source>
        <dbReference type="ARBA" id="ARBA00022801"/>
    </source>
</evidence>
<keyword evidence="4" id="KW-0645">Protease</keyword>
<evidence type="ECO:0000256" key="6">
    <source>
        <dbReference type="ARBA" id="ARBA00023511"/>
    </source>
</evidence>
<dbReference type="InterPro" id="IPR043472">
    <property type="entry name" value="Macro_dom-like"/>
</dbReference>
<evidence type="ECO:0000256" key="12">
    <source>
        <dbReference type="ARBA" id="ARBA00045966"/>
    </source>
</evidence>
<dbReference type="STRING" id="307972.A0A2G8JBR5"/>
<evidence type="ECO:0000259" key="15">
    <source>
        <dbReference type="Pfam" id="PF00883"/>
    </source>
</evidence>
<evidence type="ECO:0000259" key="16">
    <source>
        <dbReference type="Pfam" id="PF02789"/>
    </source>
</evidence>
<dbReference type="PANTHER" id="PTHR11963:SF23">
    <property type="entry name" value="CYTOSOL AMINOPEPTIDASE"/>
    <property type="match status" value="1"/>
</dbReference>
<dbReference type="SUPFAM" id="SSF53187">
    <property type="entry name" value="Zn-dependent exopeptidases"/>
    <property type="match status" value="2"/>
</dbReference>
<comment type="catalytic activity">
    <reaction evidence="14">
        <text>L-cysteinylglycine + H2O = L-cysteine + glycine</text>
        <dbReference type="Rhea" id="RHEA:28783"/>
        <dbReference type="ChEBI" id="CHEBI:15377"/>
        <dbReference type="ChEBI" id="CHEBI:35235"/>
        <dbReference type="ChEBI" id="CHEBI:57305"/>
        <dbReference type="ChEBI" id="CHEBI:61694"/>
    </reaction>
    <physiologicalReaction direction="left-to-right" evidence="14">
        <dbReference type="Rhea" id="RHEA:28784"/>
    </physiologicalReaction>
</comment>
<organism evidence="17 18">
    <name type="scientific">Stichopus japonicus</name>
    <name type="common">Sea cucumber</name>
    <dbReference type="NCBI Taxonomy" id="307972"/>
    <lineage>
        <taxon>Eukaryota</taxon>
        <taxon>Metazoa</taxon>
        <taxon>Echinodermata</taxon>
        <taxon>Eleutherozoa</taxon>
        <taxon>Echinozoa</taxon>
        <taxon>Holothuroidea</taxon>
        <taxon>Aspidochirotacea</taxon>
        <taxon>Aspidochirotida</taxon>
        <taxon>Stichopodidae</taxon>
        <taxon>Apostichopus</taxon>
    </lineage>
</organism>
<name>A0A2G8JBR5_STIJA</name>
<feature type="domain" description="Cytosol aminopeptidase" evidence="15">
    <location>
        <begin position="404"/>
        <end position="523"/>
    </location>
</feature>
<evidence type="ECO:0000256" key="7">
    <source>
        <dbReference type="ARBA" id="ARBA00023625"/>
    </source>
</evidence>
<comment type="caution">
    <text evidence="17">The sequence shown here is derived from an EMBL/GenBank/DDBJ whole genome shotgun (WGS) entry which is preliminary data.</text>
</comment>
<dbReference type="SUPFAM" id="SSF52949">
    <property type="entry name" value="Macro domain-like"/>
    <property type="match status" value="1"/>
</dbReference>
<reference evidence="17 18" key="1">
    <citation type="journal article" date="2017" name="PLoS Biol.">
        <title>The sea cucumber genome provides insights into morphological evolution and visceral regeneration.</title>
        <authorList>
            <person name="Zhang X."/>
            <person name="Sun L."/>
            <person name="Yuan J."/>
            <person name="Sun Y."/>
            <person name="Gao Y."/>
            <person name="Zhang L."/>
            <person name="Li S."/>
            <person name="Dai H."/>
            <person name="Hamel J.F."/>
            <person name="Liu C."/>
            <person name="Yu Y."/>
            <person name="Liu S."/>
            <person name="Lin W."/>
            <person name="Guo K."/>
            <person name="Jin S."/>
            <person name="Xu P."/>
            <person name="Storey K.B."/>
            <person name="Huan P."/>
            <person name="Zhang T."/>
            <person name="Zhou Y."/>
            <person name="Zhang J."/>
            <person name="Lin C."/>
            <person name="Li X."/>
            <person name="Xing L."/>
            <person name="Huo D."/>
            <person name="Sun M."/>
            <person name="Wang L."/>
            <person name="Mercier A."/>
            <person name="Li F."/>
            <person name="Yang H."/>
            <person name="Xiang J."/>
        </authorList>
    </citation>
    <scope>NUCLEOTIDE SEQUENCE [LARGE SCALE GENOMIC DNA]</scope>
    <source>
        <strain evidence="17">Shaxun</strain>
        <tissue evidence="17">Muscle</tissue>
    </source>
</reference>
<dbReference type="InterPro" id="IPR008283">
    <property type="entry name" value="Peptidase_M17_N"/>
</dbReference>
<keyword evidence="5" id="KW-0378">Hydrolase</keyword>
<dbReference type="GO" id="GO:0005737">
    <property type="term" value="C:cytoplasm"/>
    <property type="evidence" value="ECO:0007669"/>
    <property type="project" value="InterPro"/>
</dbReference>
<dbReference type="PRINTS" id="PR00481">
    <property type="entry name" value="LAMNOPPTDASE"/>
</dbReference>
<dbReference type="Proteomes" id="UP000230750">
    <property type="component" value="Unassembled WGS sequence"/>
</dbReference>
<dbReference type="CDD" id="cd00433">
    <property type="entry name" value="Peptidase_M17"/>
    <property type="match status" value="1"/>
</dbReference>
<evidence type="ECO:0000256" key="14">
    <source>
        <dbReference type="ARBA" id="ARBA00049107"/>
    </source>
</evidence>
<dbReference type="AlphaFoldDB" id="A0A2G8JBR5"/>
<evidence type="ECO:0000313" key="18">
    <source>
        <dbReference type="Proteomes" id="UP000230750"/>
    </source>
</evidence>
<comment type="function">
    <text evidence="12">Cytosolic metallopeptidase that catalyzes the removal of unsubstituted N-terminal hydrophobic amino acids from various peptides. The presence of Zn(2+) ions is essential for the peptidase activity, and the association with other cofactors can modulate the substrate spectificity of the enzyme. For instance, in the presence of Mn(2+), it displays a specific Cys-Gly hydrolyzing activity of Cys-Gly-S-conjugates. Involved in the metabolism of glutathione and in the degradation of glutathione S-conjugates, which may play a role in the control of the cell redox status.</text>
</comment>
<protein>
    <recommendedName>
        <fullName evidence="2">Cytosol aminopeptidase</fullName>
        <ecNumber evidence="7">3.4.13.23</ecNumber>
    </recommendedName>
    <alternativeName>
        <fullName evidence="10">Cysteinylglycine-S-conjugate dipeptidase</fullName>
    </alternativeName>
    <alternativeName>
        <fullName evidence="11">Leucine aminopeptidase 3</fullName>
    </alternativeName>
    <alternativeName>
        <fullName evidence="9">Proline aminopeptidase</fullName>
    </alternativeName>
    <alternativeName>
        <fullName evidence="8">Prolyl aminopeptidase</fullName>
    </alternativeName>
</protein>